<sequence>MVPPRRARASRSGGRPRGRGGGPPGRVSVHPDLRSSPRTRGWSQPDGRAPAPDPVVPADAGVVPPSDPSRCRKAGRPRGRGGGPGSTCFLVDQAGSSPRTRGWSHRGVRRLHRRRVVPADAGVVPRPTGRRGRSPCRPRGRGGGPLDSGVELEEVTSSPRTRGWSRRLVERDVHLGVVPADAGVVPRRSVSVVSGAGRPRGRGGGPGEHVPPHLDKESSPRTRGWSRCPWCVGDARGVVPADAGVVPAPLARAL</sequence>
<feature type="region of interest" description="Disordered" evidence="1">
    <location>
        <begin position="190"/>
        <end position="223"/>
    </location>
</feature>
<accession>A0A1M6YSW0</accession>
<organism evidence="2 3">
    <name type="scientific">Pseudonocardia thermophila</name>
    <dbReference type="NCBI Taxonomy" id="1848"/>
    <lineage>
        <taxon>Bacteria</taxon>
        <taxon>Bacillati</taxon>
        <taxon>Actinomycetota</taxon>
        <taxon>Actinomycetes</taxon>
        <taxon>Pseudonocardiales</taxon>
        <taxon>Pseudonocardiaceae</taxon>
        <taxon>Pseudonocardia</taxon>
    </lineage>
</organism>
<feature type="compositionally biased region" description="Basic and acidic residues" evidence="1">
    <location>
        <begin position="210"/>
        <end position="220"/>
    </location>
</feature>
<name>A0A1M6YSW0_PSETH</name>
<keyword evidence="3" id="KW-1185">Reference proteome</keyword>
<protein>
    <submittedName>
        <fullName evidence="2">Uncharacterized protein</fullName>
    </submittedName>
</protein>
<evidence type="ECO:0000313" key="2">
    <source>
        <dbReference type="EMBL" id="SHL21173.1"/>
    </source>
</evidence>
<dbReference type="Proteomes" id="UP000184363">
    <property type="component" value="Unassembled WGS sequence"/>
</dbReference>
<dbReference type="AlphaFoldDB" id="A0A1M6YSW0"/>
<proteinExistence type="predicted"/>
<evidence type="ECO:0000256" key="1">
    <source>
        <dbReference type="SAM" id="MobiDB-lite"/>
    </source>
</evidence>
<feature type="compositionally biased region" description="Low complexity" evidence="1">
    <location>
        <begin position="45"/>
        <end position="64"/>
    </location>
</feature>
<dbReference type="AntiFam" id="ANF00057">
    <property type="entry name" value="Translation of E. coli type CRISPR repeat"/>
</dbReference>
<dbReference type="EMBL" id="FRAP01000021">
    <property type="protein sequence ID" value="SHL21173.1"/>
    <property type="molecule type" value="Genomic_DNA"/>
</dbReference>
<feature type="region of interest" description="Disordered" evidence="1">
    <location>
        <begin position="1"/>
        <end position="165"/>
    </location>
</feature>
<feature type="compositionally biased region" description="Basic residues" evidence="1">
    <location>
        <begin position="1"/>
        <end position="18"/>
    </location>
</feature>
<reference evidence="2 3" key="1">
    <citation type="submission" date="2016-11" db="EMBL/GenBank/DDBJ databases">
        <authorList>
            <person name="Jaros S."/>
            <person name="Januszkiewicz K."/>
            <person name="Wedrychowicz H."/>
        </authorList>
    </citation>
    <scope>NUCLEOTIDE SEQUENCE [LARGE SCALE GENOMIC DNA]</scope>
    <source>
        <strain evidence="2 3">DSM 43832</strain>
    </source>
</reference>
<gene>
    <name evidence="2" type="ORF">SAMN05443637_12136</name>
</gene>
<dbReference type="STRING" id="1848.SAMN05443637_12136"/>
<feature type="compositionally biased region" description="Basic residues" evidence="1">
    <location>
        <begin position="102"/>
        <end position="116"/>
    </location>
</feature>
<evidence type="ECO:0000313" key="3">
    <source>
        <dbReference type="Proteomes" id="UP000184363"/>
    </source>
</evidence>
<feature type="compositionally biased region" description="Basic residues" evidence="1">
    <location>
        <begin position="128"/>
        <end position="140"/>
    </location>
</feature>